<dbReference type="Gene3D" id="3.40.47.10">
    <property type="match status" value="1"/>
</dbReference>
<dbReference type="EMBL" id="ML977521">
    <property type="protein sequence ID" value="KAF2123884.1"/>
    <property type="molecule type" value="Genomic_DNA"/>
</dbReference>
<proteinExistence type="predicted"/>
<dbReference type="RefSeq" id="XP_033518278.1">
    <property type="nucleotide sequence ID" value="XM_033671905.1"/>
</dbReference>
<evidence type="ECO:0000313" key="2">
    <source>
        <dbReference type="EMBL" id="KAF2123884.1"/>
    </source>
</evidence>
<dbReference type="Proteomes" id="UP000799771">
    <property type="component" value="Unassembled WGS sequence"/>
</dbReference>
<protein>
    <recommendedName>
        <fullName evidence="1">Beta-ketoacyl synthase C-terminal domain-containing protein</fullName>
    </recommendedName>
</protein>
<accession>A0A6A5ZYB0</accession>
<evidence type="ECO:0000313" key="3">
    <source>
        <dbReference type="Proteomes" id="UP000799771"/>
    </source>
</evidence>
<gene>
    <name evidence="2" type="ORF">P153DRAFT_401447</name>
</gene>
<dbReference type="InterPro" id="IPR014031">
    <property type="entry name" value="Ketoacyl_synth_C"/>
</dbReference>
<dbReference type="InterPro" id="IPR016039">
    <property type="entry name" value="Thiolase-like"/>
</dbReference>
<organism evidence="2 3">
    <name type="scientific">Dothidotthia symphoricarpi CBS 119687</name>
    <dbReference type="NCBI Taxonomy" id="1392245"/>
    <lineage>
        <taxon>Eukaryota</taxon>
        <taxon>Fungi</taxon>
        <taxon>Dikarya</taxon>
        <taxon>Ascomycota</taxon>
        <taxon>Pezizomycotina</taxon>
        <taxon>Dothideomycetes</taxon>
        <taxon>Pleosporomycetidae</taxon>
        <taxon>Pleosporales</taxon>
        <taxon>Dothidotthiaceae</taxon>
        <taxon>Dothidotthia</taxon>
    </lineage>
</organism>
<keyword evidence="3" id="KW-1185">Reference proteome</keyword>
<dbReference type="SUPFAM" id="SSF53901">
    <property type="entry name" value="Thiolase-like"/>
    <property type="match status" value="1"/>
</dbReference>
<dbReference type="GO" id="GO:0016746">
    <property type="term" value="F:acyltransferase activity"/>
    <property type="evidence" value="ECO:0007669"/>
    <property type="project" value="InterPro"/>
</dbReference>
<evidence type="ECO:0000259" key="1">
    <source>
        <dbReference type="Pfam" id="PF02801"/>
    </source>
</evidence>
<dbReference type="GeneID" id="54412337"/>
<dbReference type="AlphaFoldDB" id="A0A6A5ZYB0"/>
<reference evidence="2" key="1">
    <citation type="journal article" date="2020" name="Stud. Mycol.">
        <title>101 Dothideomycetes genomes: a test case for predicting lifestyles and emergence of pathogens.</title>
        <authorList>
            <person name="Haridas S."/>
            <person name="Albert R."/>
            <person name="Binder M."/>
            <person name="Bloem J."/>
            <person name="Labutti K."/>
            <person name="Salamov A."/>
            <person name="Andreopoulos B."/>
            <person name="Baker S."/>
            <person name="Barry K."/>
            <person name="Bills G."/>
            <person name="Bluhm B."/>
            <person name="Cannon C."/>
            <person name="Castanera R."/>
            <person name="Culley D."/>
            <person name="Daum C."/>
            <person name="Ezra D."/>
            <person name="Gonzalez J."/>
            <person name="Henrissat B."/>
            <person name="Kuo A."/>
            <person name="Liang C."/>
            <person name="Lipzen A."/>
            <person name="Lutzoni F."/>
            <person name="Magnuson J."/>
            <person name="Mondo S."/>
            <person name="Nolan M."/>
            <person name="Ohm R."/>
            <person name="Pangilinan J."/>
            <person name="Park H.-J."/>
            <person name="Ramirez L."/>
            <person name="Alfaro M."/>
            <person name="Sun H."/>
            <person name="Tritt A."/>
            <person name="Yoshinaga Y."/>
            <person name="Zwiers L.-H."/>
            <person name="Turgeon B."/>
            <person name="Goodwin S."/>
            <person name="Spatafora J."/>
            <person name="Crous P."/>
            <person name="Grigoriev I."/>
        </authorList>
    </citation>
    <scope>NUCLEOTIDE SEQUENCE</scope>
    <source>
        <strain evidence="2">CBS 119687</strain>
    </source>
</reference>
<sequence>MSLVPMLFLSSPVPSSSSGPRGRHESPSDIVLVVSLSKVQQVLSLEYLLASSPNSDASFFEAGRHSITLNELHKHIVERFPGCKQIGSVGTKMFSFREGPNATRSLRRVCRHRGLRDGVLSALNTATIQAAGITPKTIRYVELHDSGTRMGAALEVSGLGRALDEVQHVVHVGSNKAGRAESIVRFRGQVAPQAGAA</sequence>
<name>A0A6A5ZYB0_9PLEO</name>
<dbReference type="Pfam" id="PF02801">
    <property type="entry name" value="Ketoacyl-synt_C"/>
    <property type="match status" value="1"/>
</dbReference>
<feature type="domain" description="Beta-ketoacyl synthase C-terminal" evidence="1">
    <location>
        <begin position="125"/>
        <end position="177"/>
    </location>
</feature>